<sequence length="358" mass="38210">MRVIVEADGGSRGNPGPAGYGAVVWSADHGEVLAETKQAIGRATNNVAEYRGLIAGLEAARDLSATDVEACLDSKLIVEQMSGRWRVKHPDLAPLHQQAQQLARAFERITYTWIPREQNSRADALANAAMDDASVPAGESSTHVATNPAGWTGAKGAPTRLLLLRHGQTELSVQRRYSGRGNPALTDLGARQADAAARFLAEKGGVDAVVTSPLQRAYDTAAAAAKALELDVEVDEDLIETDFGAWEGLTFGEAVARDPDLHGRWLRDTAVAPPGGESFDAVAARVRRVQQRLAADHAGQTVLVVSHVTPIKTLLRMALDAGPTVLYRMHLDLASLSIAEFYPDGAASVRLVNQTAYL</sequence>
<dbReference type="RefSeq" id="WP_098004508.1">
    <property type="nucleotide sequence ID" value="NZ_AP022563.1"/>
</dbReference>
<dbReference type="InterPro" id="IPR029033">
    <property type="entry name" value="His_PPase_superfam"/>
</dbReference>
<dbReference type="AlphaFoldDB" id="A0A7I7JXP8"/>
<dbReference type="InterPro" id="IPR002156">
    <property type="entry name" value="RNaseH_domain"/>
</dbReference>
<dbReference type="SUPFAM" id="SSF53098">
    <property type="entry name" value="Ribonuclease H-like"/>
    <property type="match status" value="1"/>
</dbReference>
<gene>
    <name evidence="4" type="ORF">MDUV_08310</name>
</gene>
<reference evidence="4 5" key="1">
    <citation type="journal article" date="2019" name="Emerg. Microbes Infect.">
        <title>Comprehensive subspecies identification of 175 nontuberculous mycobacteria species based on 7547 genomic profiles.</title>
        <authorList>
            <person name="Matsumoto Y."/>
            <person name="Kinjo T."/>
            <person name="Motooka D."/>
            <person name="Nabeya D."/>
            <person name="Jung N."/>
            <person name="Uechi K."/>
            <person name="Horii T."/>
            <person name="Iida T."/>
            <person name="Fujita J."/>
            <person name="Nakamura S."/>
        </authorList>
    </citation>
    <scope>NUCLEOTIDE SEQUENCE [LARGE SCALE GENOMIC DNA]</scope>
    <source>
        <strain evidence="4 5">JCM 6396</strain>
    </source>
</reference>
<accession>A0A7I7JXP8</accession>
<dbReference type="GO" id="GO:0003676">
    <property type="term" value="F:nucleic acid binding"/>
    <property type="evidence" value="ECO:0007669"/>
    <property type="project" value="InterPro"/>
</dbReference>
<dbReference type="PANTHER" id="PTHR48100:SF62">
    <property type="entry name" value="GLUCOSYL-3-PHOSPHOGLYCERATE PHOSPHATASE"/>
    <property type="match status" value="1"/>
</dbReference>
<dbReference type="Pfam" id="PF00300">
    <property type="entry name" value="His_Phos_1"/>
    <property type="match status" value="1"/>
</dbReference>
<feature type="binding site" evidence="3">
    <location>
        <position position="216"/>
    </location>
    <ligand>
        <name>substrate</name>
    </ligand>
</feature>
<dbReference type="OrthoDB" id="5296884at2"/>
<dbReference type="Pfam" id="PF13456">
    <property type="entry name" value="RVT_3"/>
    <property type="match status" value="1"/>
</dbReference>
<dbReference type="InterPro" id="IPR012337">
    <property type="entry name" value="RNaseH-like_sf"/>
</dbReference>
<name>A0A7I7JXP8_9MYCO</name>
<keyword evidence="5" id="KW-1185">Reference proteome</keyword>
<dbReference type="PANTHER" id="PTHR48100">
    <property type="entry name" value="BROAD-SPECIFICITY PHOSPHATASE YOR283W-RELATED"/>
    <property type="match status" value="1"/>
</dbReference>
<dbReference type="InterPro" id="IPR013078">
    <property type="entry name" value="His_Pase_superF_clade-1"/>
</dbReference>
<dbReference type="Gene3D" id="3.30.420.10">
    <property type="entry name" value="Ribonuclease H-like superfamily/Ribonuclease H"/>
    <property type="match status" value="1"/>
</dbReference>
<dbReference type="Proteomes" id="UP000467006">
    <property type="component" value="Chromosome"/>
</dbReference>
<dbReference type="KEGG" id="mdu:MDUV_08310"/>
<feature type="active site" description="Tele-phosphohistidine intermediate" evidence="1">
    <location>
        <position position="166"/>
    </location>
</feature>
<dbReference type="SMART" id="SM00855">
    <property type="entry name" value="PGAM"/>
    <property type="match status" value="1"/>
</dbReference>
<dbReference type="Gene3D" id="3.40.50.1240">
    <property type="entry name" value="Phosphoglycerate mutase-like"/>
    <property type="match status" value="1"/>
</dbReference>
<proteinExistence type="predicted"/>
<feature type="active site" description="Proton donor/acceptor; for phosphatase activity" evidence="1">
    <location>
        <position position="240"/>
    </location>
</feature>
<dbReference type="GO" id="GO:0005737">
    <property type="term" value="C:cytoplasm"/>
    <property type="evidence" value="ECO:0007669"/>
    <property type="project" value="TreeGrafter"/>
</dbReference>
<dbReference type="CDD" id="cd09279">
    <property type="entry name" value="RNase_HI_like"/>
    <property type="match status" value="1"/>
</dbReference>
<dbReference type="InterPro" id="IPR014636">
    <property type="entry name" value="RNaseH/PGlycerate_mutase"/>
</dbReference>
<evidence type="ECO:0000256" key="1">
    <source>
        <dbReference type="PIRSR" id="PIRSR036922-1"/>
    </source>
</evidence>
<dbReference type="PROSITE" id="PS50879">
    <property type="entry name" value="RNASE_H_1"/>
    <property type="match status" value="1"/>
</dbReference>
<evidence type="ECO:0000313" key="4">
    <source>
        <dbReference type="EMBL" id="BBX15971.1"/>
    </source>
</evidence>
<dbReference type="SUPFAM" id="SSF53254">
    <property type="entry name" value="Phosphoglycerate mutase-like"/>
    <property type="match status" value="1"/>
</dbReference>
<dbReference type="GO" id="GO:0016791">
    <property type="term" value="F:phosphatase activity"/>
    <property type="evidence" value="ECO:0007669"/>
    <property type="project" value="TreeGrafter"/>
</dbReference>
<dbReference type="EMBL" id="AP022563">
    <property type="protein sequence ID" value="BBX15971.1"/>
    <property type="molecule type" value="Genomic_DNA"/>
</dbReference>
<organism evidence="4 5">
    <name type="scientific">Mycolicibacterium duvalii</name>
    <dbReference type="NCBI Taxonomy" id="39688"/>
    <lineage>
        <taxon>Bacteria</taxon>
        <taxon>Bacillati</taxon>
        <taxon>Actinomycetota</taxon>
        <taxon>Actinomycetes</taxon>
        <taxon>Mycobacteriales</taxon>
        <taxon>Mycobacteriaceae</taxon>
        <taxon>Mycolicibacterium</taxon>
    </lineage>
</organism>
<feature type="active site" description="Proton donor/acceptor" evidence="2">
    <location>
        <position position="240"/>
    </location>
</feature>
<evidence type="ECO:0000313" key="5">
    <source>
        <dbReference type="Proteomes" id="UP000467006"/>
    </source>
</evidence>
<dbReference type="GO" id="GO:0004523">
    <property type="term" value="F:RNA-DNA hybrid ribonuclease activity"/>
    <property type="evidence" value="ECO:0007669"/>
    <property type="project" value="InterPro"/>
</dbReference>
<evidence type="ECO:0000256" key="3">
    <source>
        <dbReference type="PIRSR" id="PIRSR613078-2"/>
    </source>
</evidence>
<protein>
    <submittedName>
        <fullName evidence="4">Bifunctional RNase H/acid phosphatase</fullName>
    </submittedName>
</protein>
<dbReference type="NCBIfam" id="NF005567">
    <property type="entry name" value="PRK07238.1"/>
    <property type="match status" value="1"/>
</dbReference>
<evidence type="ECO:0000256" key="2">
    <source>
        <dbReference type="PIRSR" id="PIRSR613078-1"/>
    </source>
</evidence>
<dbReference type="InterPro" id="IPR036397">
    <property type="entry name" value="RNaseH_sf"/>
</dbReference>
<dbReference type="CDD" id="cd07067">
    <property type="entry name" value="HP_PGM_like"/>
    <property type="match status" value="1"/>
</dbReference>
<dbReference type="InterPro" id="IPR050275">
    <property type="entry name" value="PGM_Phosphatase"/>
</dbReference>
<dbReference type="PIRSF" id="PIRSF036922">
    <property type="entry name" value="RNaseH_PGAM"/>
    <property type="match status" value="1"/>
</dbReference>
<dbReference type="FunFam" id="3.30.420.10:FF:000076">
    <property type="entry name" value="RBR-type E3 ubiquitin transferase"/>
    <property type="match status" value="1"/>
</dbReference>